<name>A0A0D2NRG5_HYPSF</name>
<organism evidence="2 3">
    <name type="scientific">Hypholoma sublateritium (strain FD-334 SS-4)</name>
    <dbReference type="NCBI Taxonomy" id="945553"/>
    <lineage>
        <taxon>Eukaryota</taxon>
        <taxon>Fungi</taxon>
        <taxon>Dikarya</taxon>
        <taxon>Basidiomycota</taxon>
        <taxon>Agaricomycotina</taxon>
        <taxon>Agaricomycetes</taxon>
        <taxon>Agaricomycetidae</taxon>
        <taxon>Agaricales</taxon>
        <taxon>Agaricineae</taxon>
        <taxon>Strophariaceae</taxon>
        <taxon>Hypholoma</taxon>
    </lineage>
</organism>
<feature type="compositionally biased region" description="Basic residues" evidence="1">
    <location>
        <begin position="10"/>
        <end position="26"/>
    </location>
</feature>
<gene>
    <name evidence="2" type="ORF">HYPSUDRAFT_216455</name>
</gene>
<feature type="compositionally biased region" description="Acidic residues" evidence="1">
    <location>
        <begin position="81"/>
        <end position="90"/>
    </location>
</feature>
<feature type="region of interest" description="Disordered" evidence="1">
    <location>
        <begin position="401"/>
        <end position="425"/>
    </location>
</feature>
<feature type="compositionally biased region" description="Acidic residues" evidence="1">
    <location>
        <begin position="404"/>
        <end position="425"/>
    </location>
</feature>
<protein>
    <recommendedName>
        <fullName evidence="4">DUF2461 domain-containing protein</fullName>
    </recommendedName>
</protein>
<evidence type="ECO:0000313" key="3">
    <source>
        <dbReference type="Proteomes" id="UP000054270"/>
    </source>
</evidence>
<dbReference type="NCBIfam" id="TIGR02453">
    <property type="entry name" value="TIGR02453 family protein"/>
    <property type="match status" value="1"/>
</dbReference>
<accession>A0A0D2NRG5</accession>
<evidence type="ECO:0000256" key="1">
    <source>
        <dbReference type="SAM" id="MobiDB-lite"/>
    </source>
</evidence>
<dbReference type="OrthoDB" id="2537769at2759"/>
<dbReference type="EMBL" id="KN817559">
    <property type="protein sequence ID" value="KJA21364.1"/>
    <property type="molecule type" value="Genomic_DNA"/>
</dbReference>
<dbReference type="Pfam" id="PF09365">
    <property type="entry name" value="DUF2461"/>
    <property type="match status" value="1"/>
</dbReference>
<dbReference type="Proteomes" id="UP000054270">
    <property type="component" value="Unassembled WGS sequence"/>
</dbReference>
<keyword evidence="3" id="KW-1185">Reference proteome</keyword>
<dbReference type="PANTHER" id="PTHR36452:SF1">
    <property type="entry name" value="DUF2461 DOMAIN-CONTAINING PROTEIN"/>
    <property type="match status" value="1"/>
</dbReference>
<feature type="compositionally biased region" description="Acidic residues" evidence="1">
    <location>
        <begin position="46"/>
        <end position="57"/>
    </location>
</feature>
<dbReference type="InterPro" id="IPR012808">
    <property type="entry name" value="CHP02453"/>
</dbReference>
<reference evidence="3" key="1">
    <citation type="submission" date="2014-04" db="EMBL/GenBank/DDBJ databases">
        <title>Evolutionary Origins and Diversification of the Mycorrhizal Mutualists.</title>
        <authorList>
            <consortium name="DOE Joint Genome Institute"/>
            <consortium name="Mycorrhizal Genomics Consortium"/>
            <person name="Kohler A."/>
            <person name="Kuo A."/>
            <person name="Nagy L.G."/>
            <person name="Floudas D."/>
            <person name="Copeland A."/>
            <person name="Barry K.W."/>
            <person name="Cichocki N."/>
            <person name="Veneault-Fourrey C."/>
            <person name="LaButti K."/>
            <person name="Lindquist E.A."/>
            <person name="Lipzen A."/>
            <person name="Lundell T."/>
            <person name="Morin E."/>
            <person name="Murat C."/>
            <person name="Riley R."/>
            <person name="Ohm R."/>
            <person name="Sun H."/>
            <person name="Tunlid A."/>
            <person name="Henrissat B."/>
            <person name="Grigoriev I.V."/>
            <person name="Hibbett D.S."/>
            <person name="Martin F."/>
        </authorList>
    </citation>
    <scope>NUCLEOTIDE SEQUENCE [LARGE SCALE GENOMIC DNA]</scope>
    <source>
        <strain evidence="3">FD-334 SS-4</strain>
    </source>
</reference>
<dbReference type="AlphaFoldDB" id="A0A0D2NRG5"/>
<evidence type="ECO:0000313" key="2">
    <source>
        <dbReference type="EMBL" id="KJA21364.1"/>
    </source>
</evidence>
<dbReference type="OMA" id="GVMEPFV"/>
<feature type="compositionally biased region" description="Basic residues" evidence="1">
    <location>
        <begin position="61"/>
        <end position="77"/>
    </location>
</feature>
<dbReference type="STRING" id="945553.A0A0D2NRG5"/>
<dbReference type="PANTHER" id="PTHR36452">
    <property type="entry name" value="CHROMOSOME 12, WHOLE GENOME SHOTGUN SEQUENCE"/>
    <property type="match status" value="1"/>
</dbReference>
<proteinExistence type="predicted"/>
<evidence type="ECO:0008006" key="4">
    <source>
        <dbReference type="Google" id="ProtNLM"/>
    </source>
</evidence>
<feature type="region of interest" description="Disordered" evidence="1">
    <location>
        <begin position="1"/>
        <end position="148"/>
    </location>
</feature>
<sequence length="425" mass="47749">MAPAKSSKNATKKSPTKKAKFSRKASPKSDSDASKQPAAASHVDSEIDSDALDDDSDIATKKRKTRKATTQSPRKKRKTEDDEEYDEEDVAPSPAQLYDSDALDDDFDEPPTITKRKARVSTTKNNKQSKSPRKKKRQEASDVEYADDLEEGQEVVGVVVQAPKTGRVPPGQISKNTLDFLSKLGDPACNDRDWFKLHEPVYRVAEKEWKDFVEAFTDVLVDVDSQIPHLPPKDLIHRIYRDVRFSNDKTPYKRNMSASFSRSGRKGIFAGFKPGNESMIAAGTWCPGRNELATIRTNIQRSSRRLRRVISAPDFVKFFGKAERHPMGERQNVFGNDDELKVAPKGIAKDDKDIDLLKCRSFAVSHRFSDSEVLAPDFKDAIAVVAKVMQPFVHCLNDMMTVNNDDESDDDDDQEGEDDEDDEEA</sequence>